<evidence type="ECO:0000313" key="1">
    <source>
        <dbReference type="EMBL" id="OXM82316.1"/>
    </source>
</evidence>
<dbReference type="OrthoDB" id="2909105at2"/>
<gene>
    <name evidence="1" type="ORF">CF651_31565</name>
</gene>
<sequence>MITATKQQIIDHGMDYLSKLGVEVICQVCILNGGSCCKGCIHLKDRSGCQLRNISCTGWLCGFQQYIFHEMGLLEQWNTFWQDIPGQDFRQDFTPPEVKIEGWMDPPDARIRSVTSAFAKDLHEQTAQKKLGLPQLNDKLFSSMDKITFYKDSELIRYTIKKQKILMKDFQHFKVAKLNYDNFLMKEGE</sequence>
<evidence type="ECO:0008006" key="3">
    <source>
        <dbReference type="Google" id="ProtNLM"/>
    </source>
</evidence>
<dbReference type="AlphaFoldDB" id="A0A229UG07"/>
<dbReference type="Proteomes" id="UP000215509">
    <property type="component" value="Unassembled WGS sequence"/>
</dbReference>
<proteinExistence type="predicted"/>
<protein>
    <recommendedName>
        <fullName evidence="3">DNA mismatch repair protein</fullName>
    </recommendedName>
</protein>
<organism evidence="1 2">
    <name type="scientific">Paenibacillus rigui</name>
    <dbReference type="NCBI Taxonomy" id="554312"/>
    <lineage>
        <taxon>Bacteria</taxon>
        <taxon>Bacillati</taxon>
        <taxon>Bacillota</taxon>
        <taxon>Bacilli</taxon>
        <taxon>Bacillales</taxon>
        <taxon>Paenibacillaceae</taxon>
        <taxon>Paenibacillus</taxon>
    </lineage>
</organism>
<name>A0A229UG07_9BACL</name>
<comment type="caution">
    <text evidence="1">The sequence shown here is derived from an EMBL/GenBank/DDBJ whole genome shotgun (WGS) entry which is preliminary data.</text>
</comment>
<reference evidence="1 2" key="1">
    <citation type="submission" date="2017-07" db="EMBL/GenBank/DDBJ databases">
        <title>Genome sequencing and assembly of Paenibacillus rigui.</title>
        <authorList>
            <person name="Mayilraj S."/>
        </authorList>
    </citation>
    <scope>NUCLEOTIDE SEQUENCE [LARGE SCALE GENOMIC DNA]</scope>
    <source>
        <strain evidence="1 2">JCM 16352</strain>
    </source>
</reference>
<keyword evidence="2" id="KW-1185">Reference proteome</keyword>
<dbReference type="EMBL" id="NMQW01000080">
    <property type="protein sequence ID" value="OXM82316.1"/>
    <property type="molecule type" value="Genomic_DNA"/>
</dbReference>
<evidence type="ECO:0000313" key="2">
    <source>
        <dbReference type="Proteomes" id="UP000215509"/>
    </source>
</evidence>
<dbReference type="RefSeq" id="WP_094018843.1">
    <property type="nucleotide sequence ID" value="NZ_NMQW01000080.1"/>
</dbReference>
<accession>A0A229UG07</accession>